<keyword evidence="1" id="KW-1133">Transmembrane helix</keyword>
<dbReference type="AlphaFoldDB" id="A0A1C2ECM8"/>
<feature type="transmembrane region" description="Helical" evidence="1">
    <location>
        <begin position="15"/>
        <end position="33"/>
    </location>
</feature>
<keyword evidence="1" id="KW-0812">Transmembrane</keyword>
<keyword evidence="1" id="KW-0472">Membrane</keyword>
<dbReference type="Proteomes" id="UP000095143">
    <property type="component" value="Unassembled WGS sequence"/>
</dbReference>
<gene>
    <name evidence="2" type="ORF">BBI10_04190</name>
</gene>
<organism evidence="2 3">
    <name type="scientific">Pseudomonas graminis</name>
    <dbReference type="NCBI Taxonomy" id="158627"/>
    <lineage>
        <taxon>Bacteria</taxon>
        <taxon>Pseudomonadati</taxon>
        <taxon>Pseudomonadota</taxon>
        <taxon>Gammaproteobacteria</taxon>
        <taxon>Pseudomonadales</taxon>
        <taxon>Pseudomonadaceae</taxon>
        <taxon>Pseudomonas</taxon>
    </lineage>
</organism>
<protein>
    <submittedName>
        <fullName evidence="2">Uncharacterized protein</fullName>
    </submittedName>
</protein>
<accession>A0A1C2ECM8</accession>
<name>A0A1C2ECM8_9PSED</name>
<evidence type="ECO:0000256" key="1">
    <source>
        <dbReference type="SAM" id="Phobius"/>
    </source>
</evidence>
<evidence type="ECO:0000313" key="3">
    <source>
        <dbReference type="Proteomes" id="UP000095143"/>
    </source>
</evidence>
<sequence length="165" mass="18286">MTVIAVTVLQVMSMLFWPVVIISVLLVGIAYWWRQDFAGSNDGIVILLTLIMSVVAQLFFAGLVWGWVESSNQKTATIYRIAHFADFNSSFRCAGLDEAKVRVLFVNPDRSQVITAPKIANVSLYSTAKATWLQPVAIPEEFPQVSCAPQPKRTTPSNEVLTLPQ</sequence>
<proteinExistence type="predicted"/>
<reference evidence="2 3" key="1">
    <citation type="submission" date="2016-08" db="EMBL/GenBank/DDBJ databases">
        <title>Whole genome sequence of Pseudomonas graminis strain UASWS1507, a potential biological control agent for agriculture.</title>
        <authorList>
            <person name="Crovadore J."/>
            <person name="Calmin G."/>
            <person name="Chablais R."/>
            <person name="Cochard B."/>
            <person name="Lefort F."/>
        </authorList>
    </citation>
    <scope>NUCLEOTIDE SEQUENCE [LARGE SCALE GENOMIC DNA]</scope>
    <source>
        <strain evidence="2 3">UASWS1507</strain>
    </source>
</reference>
<comment type="caution">
    <text evidence="2">The sequence shown here is derived from an EMBL/GenBank/DDBJ whole genome shotgun (WGS) entry which is preliminary data.</text>
</comment>
<evidence type="ECO:0000313" key="2">
    <source>
        <dbReference type="EMBL" id="OCX24824.1"/>
    </source>
</evidence>
<feature type="transmembrane region" description="Helical" evidence="1">
    <location>
        <begin position="45"/>
        <end position="68"/>
    </location>
</feature>
<dbReference type="EMBL" id="MDEN01000053">
    <property type="protein sequence ID" value="OCX24824.1"/>
    <property type="molecule type" value="Genomic_DNA"/>
</dbReference>